<accession>A0A382U3W8</accession>
<dbReference type="Gene3D" id="3.40.250.10">
    <property type="entry name" value="Rhodanese-like domain"/>
    <property type="match status" value="1"/>
</dbReference>
<dbReference type="AlphaFoldDB" id="A0A382U3W8"/>
<protein>
    <recommendedName>
        <fullName evidence="1">Rhodanese domain-containing protein</fullName>
    </recommendedName>
</protein>
<dbReference type="SUPFAM" id="SSF52821">
    <property type="entry name" value="Rhodanese/Cell cycle control phosphatase"/>
    <property type="match status" value="1"/>
</dbReference>
<organism evidence="2">
    <name type="scientific">marine metagenome</name>
    <dbReference type="NCBI Taxonomy" id="408172"/>
    <lineage>
        <taxon>unclassified sequences</taxon>
        <taxon>metagenomes</taxon>
        <taxon>ecological metagenomes</taxon>
    </lineage>
</organism>
<feature type="non-terminal residue" evidence="2">
    <location>
        <position position="208"/>
    </location>
</feature>
<dbReference type="InterPro" id="IPR040503">
    <property type="entry name" value="TRHO_N"/>
</dbReference>
<dbReference type="PROSITE" id="PS50206">
    <property type="entry name" value="RHODANESE_3"/>
    <property type="match status" value="1"/>
</dbReference>
<dbReference type="InterPro" id="IPR036873">
    <property type="entry name" value="Rhodanese-like_dom_sf"/>
</dbReference>
<evidence type="ECO:0000259" key="1">
    <source>
        <dbReference type="PROSITE" id="PS50206"/>
    </source>
</evidence>
<dbReference type="Pfam" id="PF17773">
    <property type="entry name" value="UPF0176_N"/>
    <property type="match status" value="1"/>
</dbReference>
<evidence type="ECO:0000313" key="2">
    <source>
        <dbReference type="EMBL" id="SVD29009.1"/>
    </source>
</evidence>
<dbReference type="PANTHER" id="PTHR43846:SF1">
    <property type="entry name" value="TRNA URIDINE(34) HYDROXYLASE"/>
    <property type="match status" value="1"/>
</dbReference>
<feature type="domain" description="Rhodanese" evidence="1">
    <location>
        <begin position="145"/>
        <end position="208"/>
    </location>
</feature>
<gene>
    <name evidence="2" type="ORF">METZ01_LOCUS381863</name>
</gene>
<sequence>MVKRLYNKKSKDELIKDLDSESFKRITCSFYNYKLIENPEDYRDDIYTYLNDLDILGRVYVSPEGINAQVSVPDYNVEKFKHGIKNFDGLENVSIKKAISDGLSFYKLVVKVKKELVAYGLSDDRYDIDKVGQYLNPEEFNKAIEEDNTAVIDMRNFYETEVGRFKNAEIPLVEKSKELLPEVRRMLNGREDHQVLLYCTGGIRCEKA</sequence>
<dbReference type="Gene3D" id="3.30.70.100">
    <property type="match status" value="1"/>
</dbReference>
<dbReference type="EMBL" id="UINC01141335">
    <property type="protein sequence ID" value="SVD29009.1"/>
    <property type="molecule type" value="Genomic_DNA"/>
</dbReference>
<dbReference type="InterPro" id="IPR001763">
    <property type="entry name" value="Rhodanese-like_dom"/>
</dbReference>
<reference evidence="2" key="1">
    <citation type="submission" date="2018-05" db="EMBL/GenBank/DDBJ databases">
        <authorList>
            <person name="Lanie J.A."/>
            <person name="Ng W.-L."/>
            <person name="Kazmierczak K.M."/>
            <person name="Andrzejewski T.M."/>
            <person name="Davidsen T.M."/>
            <person name="Wayne K.J."/>
            <person name="Tettelin H."/>
            <person name="Glass J.I."/>
            <person name="Rusch D."/>
            <person name="Podicherti R."/>
            <person name="Tsui H.-C.T."/>
            <person name="Winkler M.E."/>
        </authorList>
    </citation>
    <scope>NUCLEOTIDE SEQUENCE</scope>
</reference>
<dbReference type="PANTHER" id="PTHR43846">
    <property type="entry name" value="UPF0176 PROTEIN YCEA"/>
    <property type="match status" value="1"/>
</dbReference>
<name>A0A382U3W8_9ZZZZ</name>
<proteinExistence type="predicted"/>